<protein>
    <submittedName>
        <fullName evidence="1">Uncharacterized protein</fullName>
    </submittedName>
</protein>
<sequence length="46" mass="4779">VTDFWEVLQDLDQVLLAKLGGSTGTVGQLGQADFPAGHSASPPLEL</sequence>
<dbReference type="AlphaFoldDB" id="A0A381RD38"/>
<reference evidence="1" key="1">
    <citation type="submission" date="2018-05" db="EMBL/GenBank/DDBJ databases">
        <authorList>
            <person name="Lanie J.A."/>
            <person name="Ng W.-L."/>
            <person name="Kazmierczak K.M."/>
            <person name="Andrzejewski T.M."/>
            <person name="Davidsen T.M."/>
            <person name="Wayne K.J."/>
            <person name="Tettelin H."/>
            <person name="Glass J.I."/>
            <person name="Rusch D."/>
            <person name="Podicherti R."/>
            <person name="Tsui H.-C.T."/>
            <person name="Winkler M.E."/>
        </authorList>
    </citation>
    <scope>NUCLEOTIDE SEQUENCE</scope>
</reference>
<proteinExistence type="predicted"/>
<gene>
    <name evidence="1" type="ORF">METZ01_LOCUS42526</name>
</gene>
<name>A0A381RD38_9ZZZZ</name>
<evidence type="ECO:0000313" key="1">
    <source>
        <dbReference type="EMBL" id="SUZ89672.1"/>
    </source>
</evidence>
<accession>A0A381RD38</accession>
<feature type="non-terminal residue" evidence="1">
    <location>
        <position position="1"/>
    </location>
</feature>
<organism evidence="1">
    <name type="scientific">marine metagenome</name>
    <dbReference type="NCBI Taxonomy" id="408172"/>
    <lineage>
        <taxon>unclassified sequences</taxon>
        <taxon>metagenomes</taxon>
        <taxon>ecological metagenomes</taxon>
    </lineage>
</organism>
<dbReference type="EMBL" id="UINC01001831">
    <property type="protein sequence ID" value="SUZ89672.1"/>
    <property type="molecule type" value="Genomic_DNA"/>
</dbReference>